<accession>B4JXS3</accession>
<dbReference type="Proteomes" id="UP000001070">
    <property type="component" value="Unassembled WGS sequence"/>
</dbReference>
<name>B4JXS3_DROGR</name>
<dbReference type="HOGENOM" id="CLU_2815119_0_0_1"/>
<dbReference type="OMA" id="MQLVRMA"/>
<feature type="compositionally biased region" description="Low complexity" evidence="1">
    <location>
        <begin position="34"/>
        <end position="45"/>
    </location>
</feature>
<dbReference type="eggNOG" id="ENOG502TAGE">
    <property type="taxonomic scope" value="Eukaryota"/>
</dbReference>
<proteinExistence type="predicted"/>
<feature type="region of interest" description="Disordered" evidence="1">
    <location>
        <begin position="1"/>
        <end position="67"/>
    </location>
</feature>
<organism evidence="3">
    <name type="scientific">Drosophila grimshawi</name>
    <name type="common">Hawaiian fruit fly</name>
    <name type="synonym">Idiomyia grimshawi</name>
    <dbReference type="NCBI Taxonomy" id="7222"/>
    <lineage>
        <taxon>Eukaryota</taxon>
        <taxon>Metazoa</taxon>
        <taxon>Ecdysozoa</taxon>
        <taxon>Arthropoda</taxon>
        <taxon>Hexapoda</taxon>
        <taxon>Insecta</taxon>
        <taxon>Pterygota</taxon>
        <taxon>Neoptera</taxon>
        <taxon>Endopterygota</taxon>
        <taxon>Diptera</taxon>
        <taxon>Brachycera</taxon>
        <taxon>Muscomorpha</taxon>
        <taxon>Ephydroidea</taxon>
        <taxon>Drosophilidae</taxon>
        <taxon>Drosophila</taxon>
        <taxon>Hawaiian Drosophila</taxon>
    </lineage>
</organism>
<evidence type="ECO:0000256" key="1">
    <source>
        <dbReference type="SAM" id="MobiDB-lite"/>
    </source>
</evidence>
<keyword evidence="3" id="KW-1185">Reference proteome</keyword>
<gene>
    <name evidence="2" type="primary">Dgri\GH17796</name>
    <name evidence="2" type="ORF">Dgri_GH17796</name>
</gene>
<evidence type="ECO:0000313" key="3">
    <source>
        <dbReference type="Proteomes" id="UP000001070"/>
    </source>
</evidence>
<dbReference type="InParanoid" id="B4JXS3"/>
<evidence type="ECO:0000313" key="2">
    <source>
        <dbReference type="EMBL" id="EDV95172.1"/>
    </source>
</evidence>
<protein>
    <submittedName>
        <fullName evidence="2">GH17796</fullName>
    </submittedName>
</protein>
<dbReference type="EMBL" id="CH916376">
    <property type="protein sequence ID" value="EDV95172.1"/>
    <property type="molecule type" value="Genomic_DNA"/>
</dbReference>
<reference evidence="2 3" key="1">
    <citation type="journal article" date="2007" name="Nature">
        <title>Evolution of genes and genomes on the Drosophila phylogeny.</title>
        <authorList>
            <consortium name="Drosophila 12 Genomes Consortium"/>
            <person name="Clark A.G."/>
            <person name="Eisen M.B."/>
            <person name="Smith D.R."/>
            <person name="Bergman C.M."/>
            <person name="Oliver B."/>
            <person name="Markow T.A."/>
            <person name="Kaufman T.C."/>
            <person name="Kellis M."/>
            <person name="Gelbart W."/>
            <person name="Iyer V.N."/>
            <person name="Pollard D.A."/>
            <person name="Sackton T.B."/>
            <person name="Larracuente A.M."/>
            <person name="Singh N.D."/>
            <person name="Abad J.P."/>
            <person name="Abt D.N."/>
            <person name="Adryan B."/>
            <person name="Aguade M."/>
            <person name="Akashi H."/>
            <person name="Anderson W.W."/>
            <person name="Aquadro C.F."/>
            <person name="Ardell D.H."/>
            <person name="Arguello R."/>
            <person name="Artieri C.G."/>
            <person name="Barbash D.A."/>
            <person name="Barker D."/>
            <person name="Barsanti P."/>
            <person name="Batterham P."/>
            <person name="Batzoglou S."/>
            <person name="Begun D."/>
            <person name="Bhutkar A."/>
            <person name="Blanco E."/>
            <person name="Bosak S.A."/>
            <person name="Bradley R.K."/>
            <person name="Brand A.D."/>
            <person name="Brent M.R."/>
            <person name="Brooks A.N."/>
            <person name="Brown R.H."/>
            <person name="Butlin R.K."/>
            <person name="Caggese C."/>
            <person name="Calvi B.R."/>
            <person name="Bernardo de Carvalho A."/>
            <person name="Caspi A."/>
            <person name="Castrezana S."/>
            <person name="Celniker S.E."/>
            <person name="Chang J.L."/>
            <person name="Chapple C."/>
            <person name="Chatterji S."/>
            <person name="Chinwalla A."/>
            <person name="Civetta A."/>
            <person name="Clifton S.W."/>
            <person name="Comeron J.M."/>
            <person name="Costello J.C."/>
            <person name="Coyne J.A."/>
            <person name="Daub J."/>
            <person name="David R.G."/>
            <person name="Delcher A.L."/>
            <person name="Delehaunty K."/>
            <person name="Do C.B."/>
            <person name="Ebling H."/>
            <person name="Edwards K."/>
            <person name="Eickbush T."/>
            <person name="Evans J.D."/>
            <person name="Filipski A."/>
            <person name="Findeiss S."/>
            <person name="Freyhult E."/>
            <person name="Fulton L."/>
            <person name="Fulton R."/>
            <person name="Garcia A.C."/>
            <person name="Gardiner A."/>
            <person name="Garfield D.A."/>
            <person name="Garvin B.E."/>
            <person name="Gibson G."/>
            <person name="Gilbert D."/>
            <person name="Gnerre S."/>
            <person name="Godfrey J."/>
            <person name="Good R."/>
            <person name="Gotea V."/>
            <person name="Gravely B."/>
            <person name="Greenberg A.J."/>
            <person name="Griffiths-Jones S."/>
            <person name="Gross S."/>
            <person name="Guigo R."/>
            <person name="Gustafson E.A."/>
            <person name="Haerty W."/>
            <person name="Hahn M.W."/>
            <person name="Halligan D.L."/>
            <person name="Halpern A.L."/>
            <person name="Halter G.M."/>
            <person name="Han M.V."/>
            <person name="Heger A."/>
            <person name="Hillier L."/>
            <person name="Hinrichs A.S."/>
            <person name="Holmes I."/>
            <person name="Hoskins R.A."/>
            <person name="Hubisz M.J."/>
            <person name="Hultmark D."/>
            <person name="Huntley M.A."/>
            <person name="Jaffe D.B."/>
            <person name="Jagadeeshan S."/>
            <person name="Jeck W.R."/>
            <person name="Johnson J."/>
            <person name="Jones C.D."/>
            <person name="Jordan W.C."/>
            <person name="Karpen G.H."/>
            <person name="Kataoka E."/>
            <person name="Keightley P.D."/>
            <person name="Kheradpour P."/>
            <person name="Kirkness E.F."/>
            <person name="Koerich L.B."/>
            <person name="Kristiansen K."/>
            <person name="Kudrna D."/>
            <person name="Kulathinal R.J."/>
            <person name="Kumar S."/>
            <person name="Kwok R."/>
            <person name="Lander E."/>
            <person name="Langley C.H."/>
            <person name="Lapoint R."/>
            <person name="Lazzaro B.P."/>
            <person name="Lee S.J."/>
            <person name="Levesque L."/>
            <person name="Li R."/>
            <person name="Lin C.F."/>
            <person name="Lin M.F."/>
            <person name="Lindblad-Toh K."/>
            <person name="Llopart A."/>
            <person name="Long M."/>
            <person name="Low L."/>
            <person name="Lozovsky E."/>
            <person name="Lu J."/>
            <person name="Luo M."/>
            <person name="Machado C.A."/>
            <person name="Makalowski W."/>
            <person name="Marzo M."/>
            <person name="Matsuda M."/>
            <person name="Matzkin L."/>
            <person name="McAllister B."/>
            <person name="McBride C.S."/>
            <person name="McKernan B."/>
            <person name="McKernan K."/>
            <person name="Mendez-Lago M."/>
            <person name="Minx P."/>
            <person name="Mollenhauer M.U."/>
            <person name="Montooth K."/>
            <person name="Mount S.M."/>
            <person name="Mu X."/>
            <person name="Myers E."/>
            <person name="Negre B."/>
            <person name="Newfeld S."/>
            <person name="Nielsen R."/>
            <person name="Noor M.A."/>
            <person name="O'Grady P."/>
            <person name="Pachter L."/>
            <person name="Papaceit M."/>
            <person name="Parisi M.J."/>
            <person name="Parisi M."/>
            <person name="Parts L."/>
            <person name="Pedersen J.S."/>
            <person name="Pesole G."/>
            <person name="Phillippy A.M."/>
            <person name="Ponting C.P."/>
            <person name="Pop M."/>
            <person name="Porcelli D."/>
            <person name="Powell J.R."/>
            <person name="Prohaska S."/>
            <person name="Pruitt K."/>
            <person name="Puig M."/>
            <person name="Quesneville H."/>
            <person name="Ram K.R."/>
            <person name="Rand D."/>
            <person name="Rasmussen M.D."/>
            <person name="Reed L.K."/>
            <person name="Reenan R."/>
            <person name="Reily A."/>
            <person name="Remington K.A."/>
            <person name="Rieger T.T."/>
            <person name="Ritchie M.G."/>
            <person name="Robin C."/>
            <person name="Rogers Y.H."/>
            <person name="Rohde C."/>
            <person name="Rozas J."/>
            <person name="Rubenfield M.J."/>
            <person name="Ruiz A."/>
            <person name="Russo S."/>
            <person name="Salzberg S.L."/>
            <person name="Sanchez-Gracia A."/>
            <person name="Saranga D.J."/>
            <person name="Sato H."/>
            <person name="Schaeffer S.W."/>
            <person name="Schatz M.C."/>
            <person name="Schlenke T."/>
            <person name="Schwartz R."/>
            <person name="Segarra C."/>
            <person name="Singh R.S."/>
            <person name="Sirot L."/>
            <person name="Sirota M."/>
            <person name="Sisneros N.B."/>
            <person name="Smith C.D."/>
            <person name="Smith T.F."/>
            <person name="Spieth J."/>
            <person name="Stage D.E."/>
            <person name="Stark A."/>
            <person name="Stephan W."/>
            <person name="Strausberg R.L."/>
            <person name="Strempel S."/>
            <person name="Sturgill D."/>
            <person name="Sutton G."/>
            <person name="Sutton G.G."/>
            <person name="Tao W."/>
            <person name="Teichmann S."/>
            <person name="Tobari Y.N."/>
            <person name="Tomimura Y."/>
            <person name="Tsolas J.M."/>
            <person name="Valente V.L."/>
            <person name="Venter E."/>
            <person name="Venter J.C."/>
            <person name="Vicario S."/>
            <person name="Vieira F.G."/>
            <person name="Vilella A.J."/>
            <person name="Villasante A."/>
            <person name="Walenz B."/>
            <person name="Wang J."/>
            <person name="Wasserman M."/>
            <person name="Watts T."/>
            <person name="Wilson D."/>
            <person name="Wilson R.K."/>
            <person name="Wing R.A."/>
            <person name="Wolfner M.F."/>
            <person name="Wong A."/>
            <person name="Wong G.K."/>
            <person name="Wu C.I."/>
            <person name="Wu G."/>
            <person name="Yamamoto D."/>
            <person name="Yang H.P."/>
            <person name="Yang S.P."/>
            <person name="Yorke J.A."/>
            <person name="Yoshida K."/>
            <person name="Zdobnov E."/>
            <person name="Zhang P."/>
            <person name="Zhang Y."/>
            <person name="Zimin A.V."/>
            <person name="Baldwin J."/>
            <person name="Abdouelleil A."/>
            <person name="Abdulkadir J."/>
            <person name="Abebe A."/>
            <person name="Abera B."/>
            <person name="Abreu J."/>
            <person name="Acer S.C."/>
            <person name="Aftuck L."/>
            <person name="Alexander A."/>
            <person name="An P."/>
            <person name="Anderson E."/>
            <person name="Anderson S."/>
            <person name="Arachi H."/>
            <person name="Azer M."/>
            <person name="Bachantsang P."/>
            <person name="Barry A."/>
            <person name="Bayul T."/>
            <person name="Berlin A."/>
            <person name="Bessette D."/>
            <person name="Bloom T."/>
            <person name="Blye J."/>
            <person name="Boguslavskiy L."/>
            <person name="Bonnet C."/>
            <person name="Boukhgalter B."/>
            <person name="Bourzgui I."/>
            <person name="Brown A."/>
            <person name="Cahill P."/>
            <person name="Channer S."/>
            <person name="Cheshatsang Y."/>
            <person name="Chuda L."/>
            <person name="Citroen M."/>
            <person name="Collymore A."/>
            <person name="Cooke P."/>
            <person name="Costello M."/>
            <person name="D'Aco K."/>
            <person name="Daza R."/>
            <person name="De Haan G."/>
            <person name="DeGray S."/>
            <person name="DeMaso C."/>
            <person name="Dhargay N."/>
            <person name="Dooley K."/>
            <person name="Dooley E."/>
            <person name="Doricent M."/>
            <person name="Dorje P."/>
            <person name="Dorjee K."/>
            <person name="Dupes A."/>
            <person name="Elong R."/>
            <person name="Falk J."/>
            <person name="Farina A."/>
            <person name="Faro S."/>
            <person name="Ferguson D."/>
            <person name="Fisher S."/>
            <person name="Foley C.D."/>
            <person name="Franke A."/>
            <person name="Friedrich D."/>
            <person name="Gadbois L."/>
            <person name="Gearin G."/>
            <person name="Gearin C.R."/>
            <person name="Giannoukos G."/>
            <person name="Goode T."/>
            <person name="Graham J."/>
            <person name="Grandbois E."/>
            <person name="Grewal S."/>
            <person name="Gyaltsen K."/>
            <person name="Hafez N."/>
            <person name="Hagos B."/>
            <person name="Hall J."/>
            <person name="Henson C."/>
            <person name="Hollinger A."/>
            <person name="Honan T."/>
            <person name="Huard M.D."/>
            <person name="Hughes L."/>
            <person name="Hurhula B."/>
            <person name="Husby M.E."/>
            <person name="Kamat A."/>
            <person name="Kanga B."/>
            <person name="Kashin S."/>
            <person name="Khazanovich D."/>
            <person name="Kisner P."/>
            <person name="Lance K."/>
            <person name="Lara M."/>
            <person name="Lee W."/>
            <person name="Lennon N."/>
            <person name="Letendre F."/>
            <person name="LeVine R."/>
            <person name="Lipovsky A."/>
            <person name="Liu X."/>
            <person name="Liu J."/>
            <person name="Liu S."/>
            <person name="Lokyitsang T."/>
            <person name="Lokyitsang Y."/>
            <person name="Lubonja R."/>
            <person name="Lui A."/>
            <person name="MacDonald P."/>
            <person name="Magnisalis V."/>
            <person name="Maru K."/>
            <person name="Matthews C."/>
            <person name="McCusker W."/>
            <person name="McDonough S."/>
            <person name="Mehta T."/>
            <person name="Meldrim J."/>
            <person name="Meneus L."/>
            <person name="Mihai O."/>
            <person name="Mihalev A."/>
            <person name="Mihova T."/>
            <person name="Mittelman R."/>
            <person name="Mlenga V."/>
            <person name="Montmayeur A."/>
            <person name="Mulrain L."/>
            <person name="Navidi A."/>
            <person name="Naylor J."/>
            <person name="Negash T."/>
            <person name="Nguyen T."/>
            <person name="Nguyen N."/>
            <person name="Nicol R."/>
            <person name="Norbu C."/>
            <person name="Norbu N."/>
            <person name="Novod N."/>
            <person name="O'Neill B."/>
            <person name="Osman S."/>
            <person name="Markiewicz E."/>
            <person name="Oyono O.L."/>
            <person name="Patti C."/>
            <person name="Phunkhang P."/>
            <person name="Pierre F."/>
            <person name="Priest M."/>
            <person name="Raghuraman S."/>
            <person name="Rege F."/>
            <person name="Reyes R."/>
            <person name="Rise C."/>
            <person name="Rogov P."/>
            <person name="Ross K."/>
            <person name="Ryan E."/>
            <person name="Settipalli S."/>
            <person name="Shea T."/>
            <person name="Sherpa N."/>
            <person name="Shi L."/>
            <person name="Shih D."/>
            <person name="Sparrow T."/>
            <person name="Spaulding J."/>
            <person name="Stalker J."/>
            <person name="Stange-Thomann N."/>
            <person name="Stavropoulos S."/>
            <person name="Stone C."/>
            <person name="Strader C."/>
            <person name="Tesfaye S."/>
            <person name="Thomson T."/>
            <person name="Thoulutsang Y."/>
            <person name="Thoulutsang D."/>
            <person name="Topham K."/>
            <person name="Topping I."/>
            <person name="Tsamla T."/>
            <person name="Vassiliev H."/>
            <person name="Vo A."/>
            <person name="Wangchuk T."/>
            <person name="Wangdi T."/>
            <person name="Weiand M."/>
            <person name="Wilkinson J."/>
            <person name="Wilson A."/>
            <person name="Yadav S."/>
            <person name="Young G."/>
            <person name="Yu Q."/>
            <person name="Zembek L."/>
            <person name="Zhong D."/>
            <person name="Zimmer A."/>
            <person name="Zwirko Z."/>
            <person name="Jaffe D.B."/>
            <person name="Alvarez P."/>
            <person name="Brockman W."/>
            <person name="Butler J."/>
            <person name="Chin C."/>
            <person name="Gnerre S."/>
            <person name="Grabherr M."/>
            <person name="Kleber M."/>
            <person name="Mauceli E."/>
            <person name="MacCallum I."/>
        </authorList>
    </citation>
    <scope>NUCLEOTIDE SEQUENCE [LARGE SCALE GENOMIC DNA]</scope>
    <source>
        <strain evidence="3">Tucson 15287-2541.00</strain>
    </source>
</reference>
<dbReference type="AlphaFoldDB" id="B4JXS3"/>
<sequence length="67" mass="7672">MQLVRMANGCRVAPNLPSAPSPPGSSWQRRRQQQRQQQQQQQQQRKSCHSVDMGGTTIRNCRLRIGN</sequence>